<evidence type="ECO:0000313" key="3">
    <source>
        <dbReference type="EMBL" id="SNV22470.1"/>
    </source>
</evidence>
<dbReference type="EMBL" id="LT906453">
    <property type="protein sequence ID" value="SNV22470.1"/>
    <property type="molecule type" value="Genomic_DNA"/>
</dbReference>
<feature type="transmembrane region" description="Helical" evidence="2">
    <location>
        <begin position="90"/>
        <end position="108"/>
    </location>
</feature>
<feature type="compositionally biased region" description="Gly residues" evidence="1">
    <location>
        <begin position="27"/>
        <end position="42"/>
    </location>
</feature>
<keyword evidence="2" id="KW-0812">Transmembrane</keyword>
<proteinExistence type="predicted"/>
<sequence>MTSPAQRPGTDNGPHEDAANPASGAAVGCGGCSRSTGGGCGSGSAAAATGQSPSCTPPPTAPAGCSAASAAKPALKGTDKAAAVLVKVPAWIWAATVSLLVASGLVIAGSTGLVLFSTGFALFALLGIVSWKYLSVPGRAVRVAVAVFALGIALIRFMPI</sequence>
<feature type="transmembrane region" description="Helical" evidence="2">
    <location>
        <begin position="140"/>
        <end position="158"/>
    </location>
</feature>
<evidence type="ECO:0000313" key="4">
    <source>
        <dbReference type="Proteomes" id="UP000242637"/>
    </source>
</evidence>
<keyword evidence="2" id="KW-1133">Transmembrane helix</keyword>
<evidence type="ECO:0000256" key="1">
    <source>
        <dbReference type="SAM" id="MobiDB-lite"/>
    </source>
</evidence>
<protein>
    <submittedName>
        <fullName evidence="3">Uncharacterized protein</fullName>
    </submittedName>
</protein>
<keyword evidence="4" id="KW-1185">Reference proteome</keyword>
<organism evidence="3 4">
    <name type="scientific">Dermatophilus congolensis</name>
    <dbReference type="NCBI Taxonomy" id="1863"/>
    <lineage>
        <taxon>Bacteria</taxon>
        <taxon>Bacillati</taxon>
        <taxon>Actinomycetota</taxon>
        <taxon>Actinomycetes</taxon>
        <taxon>Micrococcales</taxon>
        <taxon>Dermatophilaceae</taxon>
        <taxon>Dermatophilus</taxon>
    </lineage>
</organism>
<feature type="region of interest" description="Disordered" evidence="1">
    <location>
        <begin position="1"/>
        <end position="62"/>
    </location>
</feature>
<dbReference type="Proteomes" id="UP000242637">
    <property type="component" value="Chromosome 1"/>
</dbReference>
<gene>
    <name evidence="3" type="ORF">SAMEA4475696_01536</name>
</gene>
<accession>A0A239VL21</accession>
<dbReference type="RefSeq" id="WP_154657699.1">
    <property type="nucleotide sequence ID" value="NZ_JAAFNI010000001.1"/>
</dbReference>
<evidence type="ECO:0000256" key="2">
    <source>
        <dbReference type="SAM" id="Phobius"/>
    </source>
</evidence>
<dbReference type="PROSITE" id="PS51257">
    <property type="entry name" value="PROKAR_LIPOPROTEIN"/>
    <property type="match status" value="1"/>
</dbReference>
<keyword evidence="2" id="KW-0472">Membrane</keyword>
<name>A0A239VL21_9MICO</name>
<dbReference type="AlphaFoldDB" id="A0A239VL21"/>
<reference evidence="3 4" key="1">
    <citation type="submission" date="2017-06" db="EMBL/GenBank/DDBJ databases">
        <authorList>
            <consortium name="Pathogen Informatics"/>
        </authorList>
    </citation>
    <scope>NUCLEOTIDE SEQUENCE [LARGE SCALE GENOMIC DNA]</scope>
    <source>
        <strain evidence="3 4">NCTC13039</strain>
    </source>
</reference>
<feature type="compositionally biased region" description="Low complexity" evidence="1">
    <location>
        <begin position="43"/>
        <end position="54"/>
    </location>
</feature>
<dbReference type="KEGG" id="dco:SAMEA4475696_1536"/>
<dbReference type="GeneID" id="63460596"/>
<feature type="transmembrane region" description="Helical" evidence="2">
    <location>
        <begin position="113"/>
        <end position="134"/>
    </location>
</feature>